<protein>
    <submittedName>
        <fullName evidence="2">FAD-dependent monooxygenase</fullName>
    </submittedName>
</protein>
<dbReference type="GO" id="GO:0071949">
    <property type="term" value="F:FAD binding"/>
    <property type="evidence" value="ECO:0007669"/>
    <property type="project" value="InterPro"/>
</dbReference>
<dbReference type="InterPro" id="IPR036188">
    <property type="entry name" value="FAD/NAD-bd_sf"/>
</dbReference>
<evidence type="ECO:0000313" key="3">
    <source>
        <dbReference type="Proteomes" id="UP001154061"/>
    </source>
</evidence>
<evidence type="ECO:0000313" key="2">
    <source>
        <dbReference type="EMBL" id="MDF9748221.1"/>
    </source>
</evidence>
<comment type="caution">
    <text evidence="2">The sequence shown here is derived from an EMBL/GenBank/DDBJ whole genome shotgun (WGS) entry which is preliminary data.</text>
</comment>
<dbReference type="Pfam" id="PF01494">
    <property type="entry name" value="FAD_binding_3"/>
    <property type="match status" value="1"/>
</dbReference>
<dbReference type="Gene3D" id="3.50.50.60">
    <property type="entry name" value="FAD/NAD(P)-binding domain"/>
    <property type="match status" value="1"/>
</dbReference>
<dbReference type="PANTHER" id="PTHR43422:SF3">
    <property type="entry name" value="THIAMINE THIAZOLE SYNTHASE"/>
    <property type="match status" value="1"/>
</dbReference>
<evidence type="ECO:0000259" key="1">
    <source>
        <dbReference type="Pfam" id="PF01494"/>
    </source>
</evidence>
<dbReference type="SUPFAM" id="SSF51905">
    <property type="entry name" value="FAD/NAD(P)-binding domain"/>
    <property type="match status" value="1"/>
</dbReference>
<dbReference type="PANTHER" id="PTHR43422">
    <property type="entry name" value="THIAMINE THIAZOLE SYNTHASE"/>
    <property type="match status" value="1"/>
</dbReference>
<reference evidence="2" key="1">
    <citation type="submission" date="2022-06" db="EMBL/GenBank/DDBJ databases">
        <title>Natrinema sp. a new haloarchaeum isolate from saline soil.</title>
        <authorList>
            <person name="Strakova D."/>
            <person name="Galisteo C."/>
            <person name="Sanchez-Porro C."/>
            <person name="Ventosa A."/>
        </authorList>
    </citation>
    <scope>NUCLEOTIDE SEQUENCE</scope>
    <source>
        <strain evidence="2">S1CR25-10</strain>
    </source>
</reference>
<dbReference type="GO" id="GO:0004497">
    <property type="term" value="F:monooxygenase activity"/>
    <property type="evidence" value="ECO:0007669"/>
    <property type="project" value="UniProtKB-KW"/>
</dbReference>
<name>A0A9Q4L4K9_9EURY</name>
<dbReference type="EMBL" id="JAMQOT010000013">
    <property type="protein sequence ID" value="MDF9748221.1"/>
    <property type="molecule type" value="Genomic_DNA"/>
</dbReference>
<keyword evidence="2" id="KW-0560">Oxidoreductase</keyword>
<proteinExistence type="predicted"/>
<keyword evidence="3" id="KW-1185">Reference proteome</keyword>
<accession>A0A9Q4L4K9</accession>
<dbReference type="Proteomes" id="UP001154061">
    <property type="component" value="Unassembled WGS sequence"/>
</dbReference>
<gene>
    <name evidence="2" type="ORF">NDI89_21870</name>
</gene>
<feature type="domain" description="FAD-binding" evidence="1">
    <location>
        <begin position="22"/>
        <end position="354"/>
    </location>
</feature>
<dbReference type="AlphaFoldDB" id="A0A9Q4L4K9"/>
<sequence length="452" mass="49531">MTLATVPRYDSDQLPERRGKAVVSGASIAGLLAGRVLADIFTDVTIVERDRLPTDPVVRRGVPQGAHPHALLEAGRATLEDLFPGFGEDLIAAGGVVVDFASDVNFYSEGDFLAHGPTPMETYSATRPLIEQVVRERVSTLDGVHIRSGCQVTDYLLDDTRTAVEGVVLREGSEQTEITADLVVDATGRTSRTPTWLETHGYTPPEVEEVRIDVAYSTTFIERPADDLRTFLVPPSSPHTRGGMAAPVEGNRWVVSVHGVHSDHPPTDPEGLVEFAASLLAPDVKHLLDDHRQVSTDIEQYPFPTNRRYRYGDLDRFPDGLVVIGDAIASFNPIYGQGMSVAALEALELHQALAGDGLEDLAPRFFDRAEAVIDMAWLLAAGSDFAFPQTTGPKPFGTDLISWYLTRLIHKAHTDSTLSSAFFRVLTMEQPPTTLLRPRKMWRVFNPISRAA</sequence>
<organism evidence="2 3">
    <name type="scientific">Natrinema salsiterrestre</name>
    <dbReference type="NCBI Taxonomy" id="2950540"/>
    <lineage>
        <taxon>Archaea</taxon>
        <taxon>Methanobacteriati</taxon>
        <taxon>Methanobacteriota</taxon>
        <taxon>Stenosarchaea group</taxon>
        <taxon>Halobacteria</taxon>
        <taxon>Halobacteriales</taxon>
        <taxon>Natrialbaceae</taxon>
        <taxon>Natrinema</taxon>
    </lineage>
</organism>
<keyword evidence="2" id="KW-0503">Monooxygenase</keyword>
<dbReference type="InterPro" id="IPR002938">
    <property type="entry name" value="FAD-bd"/>
</dbReference>
<dbReference type="RefSeq" id="WP_277524784.1">
    <property type="nucleotide sequence ID" value="NZ_JAMQOT010000013.1"/>
</dbReference>